<feature type="compositionally biased region" description="Basic and acidic residues" evidence="1">
    <location>
        <begin position="592"/>
        <end position="603"/>
    </location>
</feature>
<dbReference type="InterPro" id="IPR027417">
    <property type="entry name" value="P-loop_NTPase"/>
</dbReference>
<dbReference type="GO" id="GO:0005524">
    <property type="term" value="F:ATP binding"/>
    <property type="evidence" value="ECO:0007669"/>
    <property type="project" value="UniProtKB-KW"/>
</dbReference>
<feature type="region of interest" description="Disordered" evidence="1">
    <location>
        <begin position="1"/>
        <end position="24"/>
    </location>
</feature>
<dbReference type="Proteomes" id="UP000680348">
    <property type="component" value="Unassembled WGS sequence"/>
</dbReference>
<feature type="region of interest" description="Disordered" evidence="1">
    <location>
        <begin position="562"/>
        <end position="641"/>
    </location>
</feature>
<proteinExistence type="predicted"/>
<dbReference type="PANTHER" id="PTHR42957:SF1">
    <property type="entry name" value="HELICASE MJ1565-RELATED"/>
    <property type="match status" value="1"/>
</dbReference>
<keyword evidence="3" id="KW-0067">ATP-binding</keyword>
<dbReference type="EMBL" id="JAGWCR010000027">
    <property type="protein sequence ID" value="MBS3652485.1"/>
    <property type="molecule type" value="Genomic_DNA"/>
</dbReference>
<sequence length="641" mass="70633">MFVERGETPGENTTQERRDAAQNDKRILGHVVQCDGARATIAAFADTDEGAVTGEWTVGKMMSINLGSIRTVGLVYSIGKAEHVWNIDSKNAIEVGVELVGEVRDSEPPNPPVFDRGITQYPHIGAIAHRIRARDLQAVYDLAGRPAVTIGSLSQDESVEARIAIDDTLSRHVAIVGTTGVGKSTTVALLMRKTIEARPDLRILVLDPHNEFAGALAEHAVRIDTNSMELPFWLFRLEELAEVLFRGRELVPEEVDILRDLIPLAKASYRQGQSGSVMRRSQDAVTADTPVPYRMADLIRLLDERTGLLESKHDRPALKSLRTRIEAALVDPRYRFMFASRIIEDSIHETIGKIFRVPSNGKPVTCFEMAGLPSEVVNAVCSVLARLAFDLAVWSDGRLKLLLMCEEAHRYIPSDPRLGFAPTRHALSRIAKEGRKYGCYLGVVTQRPGELDPTILSQCSTIFAMRLANEQDQAIIKSAIADSSASSLSFLSSMGQREAIAFGEGVATTMRLKFEKLPPEKIPGRGKNRREELASADLGDVDLGQIVDRMRNQYRPVTNSFGMAELAEPTPQPGDLGYQRPEPAPMQAGEPAYRRPEIADPRFAEPALRRPAAAAPPSHGAERQEPRTENRNASFGLRTRS</sequence>
<feature type="compositionally biased region" description="Basic and acidic residues" evidence="1">
    <location>
        <begin position="620"/>
        <end position="630"/>
    </location>
</feature>
<dbReference type="InterPro" id="IPR002789">
    <property type="entry name" value="HerA_central"/>
</dbReference>
<evidence type="ECO:0000313" key="3">
    <source>
        <dbReference type="EMBL" id="MBS3652485.1"/>
    </source>
</evidence>
<comment type="caution">
    <text evidence="3">The sequence shown here is derived from an EMBL/GenBank/DDBJ whole genome shotgun (WGS) entry which is preliminary data.</text>
</comment>
<dbReference type="AlphaFoldDB" id="A0A942E8Q6"/>
<keyword evidence="3" id="KW-0547">Nucleotide-binding</keyword>
<reference evidence="3" key="1">
    <citation type="submission" date="2021-04" db="EMBL/GenBank/DDBJ databases">
        <title>Pseudaminobacter soli sp. nov., isolated from paddy soil contaminated by heavy metals.</title>
        <authorList>
            <person name="Zhang K."/>
        </authorList>
    </citation>
    <scope>NUCLEOTIDE SEQUENCE</scope>
    <source>
        <strain evidence="3">19-2017</strain>
    </source>
</reference>
<dbReference type="PANTHER" id="PTHR42957">
    <property type="entry name" value="HELICASE MJ1565-RELATED"/>
    <property type="match status" value="1"/>
</dbReference>
<evidence type="ECO:0000313" key="4">
    <source>
        <dbReference type="Proteomes" id="UP000680348"/>
    </source>
</evidence>
<keyword evidence="4" id="KW-1185">Reference proteome</keyword>
<evidence type="ECO:0000259" key="2">
    <source>
        <dbReference type="Pfam" id="PF01935"/>
    </source>
</evidence>
<dbReference type="InterPro" id="IPR008571">
    <property type="entry name" value="HerA-like"/>
</dbReference>
<dbReference type="Pfam" id="PF01935">
    <property type="entry name" value="DUF87"/>
    <property type="match status" value="1"/>
</dbReference>
<protein>
    <submittedName>
        <fullName evidence="3">ATP-binding protein</fullName>
    </submittedName>
</protein>
<dbReference type="RefSeq" id="WP_188258035.1">
    <property type="nucleotide sequence ID" value="NZ_JABVCF010000027.1"/>
</dbReference>
<dbReference type="SUPFAM" id="SSF52540">
    <property type="entry name" value="P-loop containing nucleoside triphosphate hydrolases"/>
    <property type="match status" value="1"/>
</dbReference>
<organism evidence="3 4">
    <name type="scientific">Pseudaminobacter soli</name>
    <name type="common">ex Zhang et al. 2022</name>
    <dbReference type="NCBI Taxonomy" id="2831468"/>
    <lineage>
        <taxon>Bacteria</taxon>
        <taxon>Pseudomonadati</taxon>
        <taxon>Pseudomonadota</taxon>
        <taxon>Alphaproteobacteria</taxon>
        <taxon>Hyphomicrobiales</taxon>
        <taxon>Phyllobacteriaceae</taxon>
        <taxon>Pseudaminobacter</taxon>
    </lineage>
</organism>
<feature type="compositionally biased region" description="Low complexity" evidence="1">
    <location>
        <begin position="604"/>
        <end position="617"/>
    </location>
</feature>
<name>A0A942E8Q6_9HYPH</name>
<feature type="domain" description="Helicase HerA central" evidence="2">
    <location>
        <begin position="149"/>
        <end position="387"/>
    </location>
</feature>
<dbReference type="Gene3D" id="3.40.50.300">
    <property type="entry name" value="P-loop containing nucleotide triphosphate hydrolases"/>
    <property type="match status" value="2"/>
</dbReference>
<evidence type="ECO:0000256" key="1">
    <source>
        <dbReference type="SAM" id="MobiDB-lite"/>
    </source>
</evidence>
<accession>A0A942E8Q6</accession>
<gene>
    <name evidence="3" type="ORF">KEU06_28270</name>
</gene>